<dbReference type="CDD" id="cd06121">
    <property type="entry name" value="cupin_YML079wp"/>
    <property type="match status" value="1"/>
</dbReference>
<dbReference type="InterPro" id="IPR011051">
    <property type="entry name" value="RmlC_Cupin_sf"/>
</dbReference>
<reference evidence="2" key="1">
    <citation type="submission" date="2020-01" db="EMBL/GenBank/DDBJ databases">
        <title>Development of genomics and gene disruption for Polysphondylium violaceum indicates a role for the polyketide synthase stlB in stalk morphogenesis.</title>
        <authorList>
            <person name="Narita B."/>
            <person name="Kawabe Y."/>
            <person name="Kin K."/>
            <person name="Saito T."/>
            <person name="Gibbs R."/>
            <person name="Kuspa A."/>
            <person name="Muzny D."/>
            <person name="Queller D."/>
            <person name="Richards S."/>
            <person name="Strassman J."/>
            <person name="Sucgang R."/>
            <person name="Worley K."/>
            <person name="Schaap P."/>
        </authorList>
    </citation>
    <scope>NUCLEOTIDE SEQUENCE</scope>
    <source>
        <strain evidence="2">QSvi11</strain>
    </source>
</reference>
<keyword evidence="3" id="KW-1185">Reference proteome</keyword>
<comment type="caution">
    <text evidence="2">The sequence shown here is derived from an EMBL/GenBank/DDBJ whole genome shotgun (WGS) entry which is preliminary data.</text>
</comment>
<organism evidence="2 3">
    <name type="scientific">Polysphondylium violaceum</name>
    <dbReference type="NCBI Taxonomy" id="133409"/>
    <lineage>
        <taxon>Eukaryota</taxon>
        <taxon>Amoebozoa</taxon>
        <taxon>Evosea</taxon>
        <taxon>Eumycetozoa</taxon>
        <taxon>Dictyostelia</taxon>
        <taxon>Dictyosteliales</taxon>
        <taxon>Dictyosteliaceae</taxon>
        <taxon>Polysphondylium</taxon>
    </lineage>
</organism>
<dbReference type="Pfam" id="PF06172">
    <property type="entry name" value="Cupin_5"/>
    <property type="match status" value="1"/>
</dbReference>
<protein>
    <recommendedName>
        <fullName evidence="1">DUF985 domain-containing protein</fullName>
    </recommendedName>
</protein>
<evidence type="ECO:0000313" key="3">
    <source>
        <dbReference type="Proteomes" id="UP000695562"/>
    </source>
</evidence>
<dbReference type="PANTHER" id="PTHR33387:SF3">
    <property type="entry name" value="DUF985 DOMAIN-CONTAINING PROTEIN"/>
    <property type="match status" value="1"/>
</dbReference>
<dbReference type="OrthoDB" id="6614653at2759"/>
<dbReference type="Proteomes" id="UP000695562">
    <property type="component" value="Unassembled WGS sequence"/>
</dbReference>
<dbReference type="InterPro" id="IPR014710">
    <property type="entry name" value="RmlC-like_jellyroll"/>
</dbReference>
<evidence type="ECO:0000313" key="2">
    <source>
        <dbReference type="EMBL" id="KAF2068776.1"/>
    </source>
</evidence>
<dbReference type="AlphaFoldDB" id="A0A8J4UP69"/>
<accession>A0A8J4UP69</accession>
<evidence type="ECO:0000259" key="1">
    <source>
        <dbReference type="Pfam" id="PF06172"/>
    </source>
</evidence>
<dbReference type="InterPro" id="IPR039935">
    <property type="entry name" value="YML079W-like"/>
</dbReference>
<dbReference type="EMBL" id="AJWJ01000847">
    <property type="protein sequence ID" value="KAF2068776.1"/>
    <property type="molecule type" value="Genomic_DNA"/>
</dbReference>
<dbReference type="Gene3D" id="2.60.120.10">
    <property type="entry name" value="Jelly Rolls"/>
    <property type="match status" value="1"/>
</dbReference>
<dbReference type="PANTHER" id="PTHR33387">
    <property type="entry name" value="RMLC-LIKE JELLY ROLL FOLD PROTEIN"/>
    <property type="match status" value="1"/>
</dbReference>
<feature type="domain" description="DUF985" evidence="1">
    <location>
        <begin position="6"/>
        <end position="142"/>
    </location>
</feature>
<gene>
    <name evidence="2" type="ORF">CYY_009899</name>
</gene>
<dbReference type="InterPro" id="IPR009327">
    <property type="entry name" value="Cupin_DUF985"/>
</dbReference>
<proteinExistence type="predicted"/>
<dbReference type="SUPFAM" id="SSF51182">
    <property type="entry name" value="RmlC-like cupins"/>
    <property type="match status" value="1"/>
</dbReference>
<sequence>MNKKDYWIEKLNLVPHFEGGYFRETIRSQEMVPLQGKGEKNLLTCIFFLMDVSDSVCFRSLTCNEMWLFHYGCRLNVHCLKPQDNSYELVKLGKNLDKGEVFQCVIERDNIFGATIEKDDEFDFALASIVVAPGFDMNDFKLYPKSMIIRYVQTTQ</sequence>
<name>A0A8J4UP69_9MYCE</name>